<dbReference type="InterPro" id="IPR005821">
    <property type="entry name" value="Ion_trans_dom"/>
</dbReference>
<keyword evidence="12" id="KW-0407">Ion channel</keyword>
<organism evidence="15 16">
    <name type="scientific">Heterorhabditis bacteriophora</name>
    <name type="common">Entomopathogenic nematode worm</name>
    <dbReference type="NCBI Taxonomy" id="37862"/>
    <lineage>
        <taxon>Eukaryota</taxon>
        <taxon>Metazoa</taxon>
        <taxon>Ecdysozoa</taxon>
        <taxon>Nematoda</taxon>
        <taxon>Chromadorea</taxon>
        <taxon>Rhabditida</taxon>
        <taxon>Rhabditina</taxon>
        <taxon>Rhabditomorpha</taxon>
        <taxon>Strongyloidea</taxon>
        <taxon>Heterorhabditidae</taxon>
        <taxon>Heterorhabditis</taxon>
    </lineage>
</organism>
<keyword evidence="5 13" id="KW-0812">Transmembrane</keyword>
<evidence type="ECO:0000256" key="1">
    <source>
        <dbReference type="ARBA" id="ARBA00004141"/>
    </source>
</evidence>
<keyword evidence="2" id="KW-0813">Transport</keyword>
<dbReference type="GO" id="GO:0007268">
    <property type="term" value="P:chemical synaptic transmission"/>
    <property type="evidence" value="ECO:0007669"/>
    <property type="project" value="TreeGrafter"/>
</dbReference>
<keyword evidence="6" id="KW-0106">Calcium</keyword>
<evidence type="ECO:0000256" key="13">
    <source>
        <dbReference type="SAM" id="Phobius"/>
    </source>
</evidence>
<evidence type="ECO:0000256" key="9">
    <source>
        <dbReference type="ARBA" id="ARBA00023065"/>
    </source>
</evidence>
<evidence type="ECO:0000256" key="5">
    <source>
        <dbReference type="ARBA" id="ARBA00022692"/>
    </source>
</evidence>
<dbReference type="GO" id="GO:0045202">
    <property type="term" value="C:synapse"/>
    <property type="evidence" value="ECO:0007669"/>
    <property type="project" value="GOC"/>
</dbReference>
<keyword evidence="7" id="KW-0851">Voltage-gated channel</keyword>
<keyword evidence="3" id="KW-0109">Calcium transport</keyword>
<dbReference type="GO" id="GO:0008331">
    <property type="term" value="F:high voltage-gated calcium channel activity"/>
    <property type="evidence" value="ECO:0007669"/>
    <property type="project" value="TreeGrafter"/>
</dbReference>
<dbReference type="Gene3D" id="1.10.287.70">
    <property type="match status" value="1"/>
</dbReference>
<evidence type="ECO:0000256" key="4">
    <source>
        <dbReference type="ARBA" id="ARBA00022673"/>
    </source>
</evidence>
<evidence type="ECO:0000256" key="3">
    <source>
        <dbReference type="ARBA" id="ARBA00022568"/>
    </source>
</evidence>
<evidence type="ECO:0000256" key="10">
    <source>
        <dbReference type="ARBA" id="ARBA00023136"/>
    </source>
</evidence>
<feature type="domain" description="Ion transport" evidence="14">
    <location>
        <begin position="40"/>
        <end position="146"/>
    </location>
</feature>
<keyword evidence="15" id="KW-1185">Reference proteome</keyword>
<evidence type="ECO:0000256" key="2">
    <source>
        <dbReference type="ARBA" id="ARBA00022448"/>
    </source>
</evidence>
<reference evidence="16" key="1">
    <citation type="submission" date="2016-11" db="UniProtKB">
        <authorList>
            <consortium name="WormBaseParasite"/>
        </authorList>
    </citation>
    <scope>IDENTIFICATION</scope>
</reference>
<dbReference type="PANTHER" id="PTHR45628">
    <property type="entry name" value="VOLTAGE-DEPENDENT CALCIUM CHANNEL TYPE A SUBUNIT ALPHA-1"/>
    <property type="match status" value="1"/>
</dbReference>
<dbReference type="GO" id="GO:0098703">
    <property type="term" value="P:calcium ion import across plasma membrane"/>
    <property type="evidence" value="ECO:0007669"/>
    <property type="project" value="TreeGrafter"/>
</dbReference>
<feature type="transmembrane region" description="Helical" evidence="13">
    <location>
        <begin position="89"/>
        <end position="111"/>
    </location>
</feature>
<feature type="transmembrane region" description="Helical" evidence="13">
    <location>
        <begin position="51"/>
        <end position="68"/>
    </location>
</feature>
<feature type="transmembrane region" description="Helical" evidence="13">
    <location>
        <begin position="123"/>
        <end position="148"/>
    </location>
</feature>
<dbReference type="FunFam" id="1.10.287.70:FF:000007">
    <property type="entry name" value="Voltage-dependent L-type calcium channel subunit alpha"/>
    <property type="match status" value="1"/>
</dbReference>
<keyword evidence="9" id="KW-0406">Ion transport</keyword>
<dbReference type="PANTHER" id="PTHR45628:SF7">
    <property type="entry name" value="VOLTAGE-DEPENDENT CALCIUM CHANNEL TYPE A SUBUNIT ALPHA-1"/>
    <property type="match status" value="1"/>
</dbReference>
<evidence type="ECO:0000259" key="14">
    <source>
        <dbReference type="Pfam" id="PF00520"/>
    </source>
</evidence>
<evidence type="ECO:0000256" key="11">
    <source>
        <dbReference type="ARBA" id="ARBA00023180"/>
    </source>
</evidence>
<keyword evidence="8 13" id="KW-1133">Transmembrane helix</keyword>
<evidence type="ECO:0000256" key="7">
    <source>
        <dbReference type="ARBA" id="ARBA00022882"/>
    </source>
</evidence>
<evidence type="ECO:0000313" key="16">
    <source>
        <dbReference type="WBParaSite" id="Hba_10754"/>
    </source>
</evidence>
<evidence type="ECO:0000256" key="12">
    <source>
        <dbReference type="ARBA" id="ARBA00023303"/>
    </source>
</evidence>
<evidence type="ECO:0000256" key="8">
    <source>
        <dbReference type="ARBA" id="ARBA00022989"/>
    </source>
</evidence>
<accession>A0A1I7X036</accession>
<dbReference type="AlphaFoldDB" id="A0A1I7X036"/>
<dbReference type="GO" id="GO:0005891">
    <property type="term" value="C:voltage-gated calcium channel complex"/>
    <property type="evidence" value="ECO:0007669"/>
    <property type="project" value="TreeGrafter"/>
</dbReference>
<proteinExistence type="predicted"/>
<dbReference type="Pfam" id="PF00520">
    <property type="entry name" value="Ion_trans"/>
    <property type="match status" value="1"/>
</dbReference>
<sequence>MDFIVVVSGEGKLKTLARNRHPGTYPSSSIIFCFTYLDFTILYLYPNIVSYFNLNFVFVFIFTNNFSTNKTTTMGVYNCDVDGITSFDNIAFAMITVFQCITMEGWTTVMYYTNDSLGSTYNWAYFIPLIVLGSFFMLNLVLGVLSGLPKRENE</sequence>
<keyword evidence="4" id="KW-0107">Calcium channel</keyword>
<dbReference type="WBParaSite" id="Hba_10754">
    <property type="protein sequence ID" value="Hba_10754"/>
    <property type="gene ID" value="Hba_10754"/>
</dbReference>
<evidence type="ECO:0000313" key="15">
    <source>
        <dbReference type="Proteomes" id="UP000095283"/>
    </source>
</evidence>
<keyword evidence="11" id="KW-0325">Glycoprotein</keyword>
<name>A0A1I7X036_HETBA</name>
<keyword evidence="10 13" id="KW-0472">Membrane</keyword>
<comment type="subcellular location">
    <subcellularLocation>
        <location evidence="1">Membrane</location>
        <topology evidence="1">Multi-pass membrane protein</topology>
    </subcellularLocation>
</comment>
<dbReference type="Proteomes" id="UP000095283">
    <property type="component" value="Unplaced"/>
</dbReference>
<evidence type="ECO:0000256" key="6">
    <source>
        <dbReference type="ARBA" id="ARBA00022837"/>
    </source>
</evidence>
<dbReference type="InterPro" id="IPR050599">
    <property type="entry name" value="VDCC_alpha-1_subunit"/>
</dbReference>
<protein>
    <submittedName>
        <fullName evidence="16">Ion_trans domain-containing protein</fullName>
    </submittedName>
</protein>